<dbReference type="PANTHER" id="PTHR43095:SF5">
    <property type="entry name" value="XYLULOSE KINASE"/>
    <property type="match status" value="1"/>
</dbReference>
<dbReference type="GO" id="GO:0016301">
    <property type="term" value="F:kinase activity"/>
    <property type="evidence" value="ECO:0007669"/>
    <property type="project" value="UniProtKB-KW"/>
</dbReference>
<dbReference type="InterPro" id="IPR043129">
    <property type="entry name" value="ATPase_NBD"/>
</dbReference>
<evidence type="ECO:0000259" key="4">
    <source>
        <dbReference type="Pfam" id="PF00370"/>
    </source>
</evidence>
<evidence type="ECO:0000256" key="2">
    <source>
        <dbReference type="ARBA" id="ARBA00022679"/>
    </source>
</evidence>
<comment type="caution">
    <text evidence="6">The sequence shown here is derived from an EMBL/GenBank/DDBJ whole genome shotgun (WGS) entry which is preliminary data.</text>
</comment>
<dbReference type="EMBL" id="AGDY01000006">
    <property type="protein sequence ID" value="EMB21538.1"/>
    <property type="molecule type" value="Genomic_DNA"/>
</dbReference>
<feature type="domain" description="Carbohydrate kinase FGGY N-terminal" evidence="4">
    <location>
        <begin position="4"/>
        <end position="251"/>
    </location>
</feature>
<feature type="domain" description="Carbohydrate kinase FGGY C-terminal" evidence="5">
    <location>
        <begin position="261"/>
        <end position="452"/>
    </location>
</feature>
<organism evidence="6">
    <name type="scientific">Treponema denticola OTK</name>
    <dbReference type="NCBI Taxonomy" id="999434"/>
    <lineage>
        <taxon>Bacteria</taxon>
        <taxon>Pseudomonadati</taxon>
        <taxon>Spirochaetota</taxon>
        <taxon>Spirochaetia</taxon>
        <taxon>Spirochaetales</taxon>
        <taxon>Treponemataceae</taxon>
        <taxon>Treponema</taxon>
    </lineage>
</organism>
<dbReference type="SUPFAM" id="SSF53067">
    <property type="entry name" value="Actin-like ATPase domain"/>
    <property type="match status" value="2"/>
</dbReference>
<keyword evidence="2" id="KW-0808">Transferase</keyword>
<reference evidence="6" key="1">
    <citation type="submission" date="2012-01" db="EMBL/GenBank/DDBJ databases">
        <title>The Genome Sequence of Treponema denticola OTK.</title>
        <authorList>
            <consortium name="The Broad Institute Genome Sequencing Platform"/>
            <person name="Earl A."/>
            <person name="Ward D."/>
            <person name="Feldgarden M."/>
            <person name="Gevers D."/>
            <person name="Blanton J.M."/>
            <person name="Fenno C.J."/>
            <person name="Baranova O.V."/>
            <person name="Mathney J."/>
            <person name="Dewhirst F.E."/>
            <person name="Izard J."/>
            <person name="Young S.K."/>
            <person name="Zeng Q."/>
            <person name="Gargeya S."/>
            <person name="Fitzgerald M."/>
            <person name="Haas B."/>
            <person name="Abouelleil A."/>
            <person name="Alvarado L."/>
            <person name="Arachchi H.M."/>
            <person name="Berlin A."/>
            <person name="Chapman S.B."/>
            <person name="Gearin G."/>
            <person name="Goldberg J."/>
            <person name="Griggs A."/>
            <person name="Gujja S."/>
            <person name="Hansen M."/>
            <person name="Heiman D."/>
            <person name="Howarth C."/>
            <person name="Larimer J."/>
            <person name="Lui A."/>
            <person name="MacDonald P.J.P."/>
            <person name="McCowen C."/>
            <person name="Montmayeur A."/>
            <person name="Murphy C."/>
            <person name="Neiman D."/>
            <person name="Pearson M."/>
            <person name="Priest M."/>
            <person name="Roberts A."/>
            <person name="Saif S."/>
            <person name="Shea T."/>
            <person name="Sisk P."/>
            <person name="Stolte C."/>
            <person name="Sykes S."/>
            <person name="Wortman J."/>
            <person name="Nusbaum C."/>
            <person name="Birren B."/>
        </authorList>
    </citation>
    <scope>NUCLEOTIDE SEQUENCE [LARGE SCALE GENOMIC DNA]</scope>
    <source>
        <strain evidence="6">OTK</strain>
    </source>
</reference>
<evidence type="ECO:0008006" key="7">
    <source>
        <dbReference type="Google" id="ProtNLM"/>
    </source>
</evidence>
<name>A0A0F6MNZ0_TREDN</name>
<keyword evidence="3" id="KW-0418">Kinase</keyword>
<dbReference type="CDD" id="cd07779">
    <property type="entry name" value="ASKHA_NBD_FGGY_YgcE-like"/>
    <property type="match status" value="1"/>
</dbReference>
<protein>
    <recommendedName>
        <fullName evidence="7">Carbohydrate kinase</fullName>
    </recommendedName>
</protein>
<dbReference type="InterPro" id="IPR018485">
    <property type="entry name" value="FGGY_C"/>
</dbReference>
<dbReference type="Proteomes" id="UP000011701">
    <property type="component" value="Chromosome"/>
</dbReference>
<dbReference type="PIRSF" id="PIRSF000538">
    <property type="entry name" value="GlpK"/>
    <property type="match status" value="1"/>
</dbReference>
<evidence type="ECO:0000259" key="5">
    <source>
        <dbReference type="Pfam" id="PF02782"/>
    </source>
</evidence>
<evidence type="ECO:0000256" key="1">
    <source>
        <dbReference type="ARBA" id="ARBA00009156"/>
    </source>
</evidence>
<gene>
    <name evidence="6" type="ORF">HMPREF9723_01311</name>
</gene>
<dbReference type="Gene3D" id="3.30.420.40">
    <property type="match status" value="2"/>
</dbReference>
<dbReference type="InterPro" id="IPR050406">
    <property type="entry name" value="FGGY_Carb_Kinase"/>
</dbReference>
<dbReference type="GO" id="GO:0005975">
    <property type="term" value="P:carbohydrate metabolic process"/>
    <property type="evidence" value="ECO:0007669"/>
    <property type="project" value="InterPro"/>
</dbReference>
<dbReference type="InterPro" id="IPR000577">
    <property type="entry name" value="Carb_kinase_FGGY"/>
</dbReference>
<dbReference type="InterPro" id="IPR018484">
    <property type="entry name" value="FGGY_N"/>
</dbReference>
<accession>A0A0F6MNZ0</accession>
<dbReference type="PANTHER" id="PTHR43095">
    <property type="entry name" value="SUGAR KINASE"/>
    <property type="match status" value="1"/>
</dbReference>
<dbReference type="RefSeq" id="WP_002692023.1">
    <property type="nucleotide sequence ID" value="NZ_CM001797.1"/>
</dbReference>
<dbReference type="Pfam" id="PF02782">
    <property type="entry name" value="FGGY_C"/>
    <property type="match status" value="1"/>
</dbReference>
<dbReference type="AlphaFoldDB" id="A0A0F6MNZ0"/>
<dbReference type="PATRIC" id="fig|999434.4.peg.1358"/>
<evidence type="ECO:0000313" key="6">
    <source>
        <dbReference type="EMBL" id="EMB21538.1"/>
    </source>
</evidence>
<evidence type="ECO:0000256" key="3">
    <source>
        <dbReference type="ARBA" id="ARBA00022777"/>
    </source>
</evidence>
<proteinExistence type="inferred from homology"/>
<dbReference type="Pfam" id="PF00370">
    <property type="entry name" value="FGGY_N"/>
    <property type="match status" value="1"/>
</dbReference>
<sequence length="519" mass="57822">MKTILTVDCGTQSLRTMLFDLKGNILAANRIPYKPHTSPQPAWAEQDVEVYWNALKEGLAGLKEKEPLHFENIAGMGISSMRATTVLVGKDGKVLRPAIVWLDNRTARGPYHPNRLIRTAFHAAGVYDSIVTVQSNCKINWFRENEPEIWDKTWKMFFLSGWFIYKLTGKPCDVVSSMVGYIPFVNRKRTWAKKHSIEETLMPLENEKRHGLIESGKIIGTLTDEVSKELGLPQGIPLVACGSDKACETIGAGVIDSSMASLSFGTTATIEVCSKKYFEYKKLFPAYCGILPDTWLSELEIFRGYWMISWFKEELGKEECKAAESKGIIPEVILDKLLHASPPGGRGLMLQPYWGASIFDRYAKGSIIGFGDVHGREDLYRAIIEGLAYSLREGLELIEAKGNLRCEKVSASGGASQSDAICQITADILNRPLVRGKTPEASSLGAAIITAAGIGEHASIKDAVKEMVLYEKEFTPNPEHRTLYDGLFSVYKKIYPALKDIYKDIQRVTNYPETKKMNG</sequence>
<comment type="similarity">
    <text evidence="1">Belongs to the FGGY kinase family.</text>
</comment>
<dbReference type="HOGENOM" id="CLU_009281_3_4_12"/>